<dbReference type="RefSeq" id="WP_171591462.1">
    <property type="nucleotide sequence ID" value="NZ_CP053538.1"/>
</dbReference>
<dbReference type="EMBL" id="CP053538">
    <property type="protein sequence ID" value="QJX47370.1"/>
    <property type="molecule type" value="Genomic_DNA"/>
</dbReference>
<keyword evidence="2" id="KW-1185">Reference proteome</keyword>
<reference evidence="1 2" key="1">
    <citation type="submission" date="2020-05" db="EMBL/GenBank/DDBJ databases">
        <title>Complete genome sequence of Hymenobacter sp. TS19 in Coasted Sand Dune.</title>
        <authorList>
            <person name="Lee J.-H."/>
            <person name="Jung J.-H."/>
            <person name="Jeong S."/>
            <person name="Zhao L."/>
            <person name="Kim M.-K."/>
            <person name="Seo H.-S."/>
            <person name="Lim S."/>
        </authorList>
    </citation>
    <scope>NUCLEOTIDE SEQUENCE [LARGE SCALE GENOMIC DNA]</scope>
    <source>
        <strain evidence="1 2">TS19</strain>
    </source>
</reference>
<gene>
    <name evidence="1" type="ORF">HMJ29_10640</name>
</gene>
<organism evidence="1 2">
    <name type="scientific">Hymenobacter taeanensis</name>
    <dbReference type="NCBI Taxonomy" id="2735321"/>
    <lineage>
        <taxon>Bacteria</taxon>
        <taxon>Pseudomonadati</taxon>
        <taxon>Bacteroidota</taxon>
        <taxon>Cytophagia</taxon>
        <taxon>Cytophagales</taxon>
        <taxon>Hymenobacteraceae</taxon>
        <taxon>Hymenobacter</taxon>
    </lineage>
</organism>
<evidence type="ECO:0000313" key="1">
    <source>
        <dbReference type="EMBL" id="QJX47370.1"/>
    </source>
</evidence>
<dbReference type="KEGG" id="hts:HMJ29_10640"/>
<evidence type="ECO:0000313" key="2">
    <source>
        <dbReference type="Proteomes" id="UP000501623"/>
    </source>
</evidence>
<sequence>MVDLLAICKDCKIDFSKTVVICNDPGGTANYLHIRPKEFTRYAKEDFLCRDNRALINAISNAKRAIDCQIDTAFNHFGISFDTIPSAAHDYCNHFNFSNKDLPLKLRLIQSMSFTPSGLLSNIRNLRNKLEHYYEIPSEREVQDAIELAELFVLSMEHKISYIERGLIISSSDFHQLTGNEKDISLRSIDYYTGKTYSNRVHISFDEAKKIFTIKAYKNNRKHKEVSFDSSNKLHYCFINLINNLSDDIDTLNGIKTLLKIINHPIPESSIRVNSYLS</sequence>
<proteinExistence type="predicted"/>
<protein>
    <recommendedName>
        <fullName evidence="3">DUF4145 domain-containing protein</fullName>
    </recommendedName>
</protein>
<dbReference type="AlphaFoldDB" id="A0A6M6BH47"/>
<name>A0A6M6BH47_9BACT</name>
<evidence type="ECO:0008006" key="3">
    <source>
        <dbReference type="Google" id="ProtNLM"/>
    </source>
</evidence>
<accession>A0A6M6BH47</accession>
<dbReference type="Proteomes" id="UP000501623">
    <property type="component" value="Chromosome"/>
</dbReference>